<dbReference type="OrthoDB" id="9777444at2"/>
<evidence type="ECO:0000313" key="1">
    <source>
        <dbReference type="EMBL" id="KIU16467.1"/>
    </source>
</evidence>
<organism evidence="1 2">
    <name type="scientific">Mycolicibacterium llatzerense</name>
    <dbReference type="NCBI Taxonomy" id="280871"/>
    <lineage>
        <taxon>Bacteria</taxon>
        <taxon>Bacillati</taxon>
        <taxon>Actinomycetota</taxon>
        <taxon>Actinomycetes</taxon>
        <taxon>Mycobacteriales</taxon>
        <taxon>Mycobacteriaceae</taxon>
        <taxon>Mycolicibacterium</taxon>
    </lineage>
</organism>
<keyword evidence="2" id="KW-1185">Reference proteome</keyword>
<dbReference type="PATRIC" id="fig|280871.6.peg.2875"/>
<dbReference type="EMBL" id="JXST01000017">
    <property type="protein sequence ID" value="KIU16467.1"/>
    <property type="molecule type" value="Genomic_DNA"/>
</dbReference>
<dbReference type="STRING" id="280871.TL10_13875"/>
<dbReference type="RefSeq" id="WP_043986057.1">
    <property type="nucleotide sequence ID" value="NZ_JXST01000017.1"/>
</dbReference>
<protein>
    <recommendedName>
        <fullName evidence="3">DUF4139 domain-containing protein</fullName>
    </recommendedName>
</protein>
<evidence type="ECO:0008006" key="3">
    <source>
        <dbReference type="Google" id="ProtNLM"/>
    </source>
</evidence>
<comment type="caution">
    <text evidence="1">The sequence shown here is derived from an EMBL/GenBank/DDBJ whole genome shotgun (WGS) entry which is preliminary data.</text>
</comment>
<evidence type="ECO:0000313" key="2">
    <source>
        <dbReference type="Proteomes" id="UP000032221"/>
    </source>
</evidence>
<reference evidence="1 2" key="1">
    <citation type="submission" date="2015-01" db="EMBL/GenBank/DDBJ databases">
        <title>Genome sequence of Mycobacterium llatzerense and Mycobacterium immunogenum recovered from brain abscess.</title>
        <authorList>
            <person name="Greninger A.L."/>
            <person name="Langelier C."/>
            <person name="Cunningham G."/>
            <person name="Chiu C.Y."/>
            <person name="Miller S."/>
        </authorList>
    </citation>
    <scope>NUCLEOTIDE SEQUENCE [LARGE SCALE GENOMIC DNA]</scope>
    <source>
        <strain evidence="1 2">CLUC14</strain>
    </source>
</reference>
<name>A0A0D1LDL2_9MYCO</name>
<sequence>MSESPRVNRLVMYKHGMALVERSGPVDGDFALTFRHAQMKDVLKSLSITGTGTELAVGAVSFDTPTDPRTQLADRGLLLESGSALLGLLDGLRGRGVEISCGETRHRGEVIGVDDSGADRRVLVLRTETGSVSVLDLATADGLTLLEEPSRADLEYLIDRSRALTAGQHCQLGVQVRGSGTVQVSYVVPAPLWRLSYRLVRDGDSLVLTAMGIVHNPVDEDLTDIELTLTTGEPVSFDIDLYRSKHVHREVVEESRRGAAPVPVPVAAKAGSLGAVPASMAMPAPAGAGYFDAYADAVDDVETADRGEYFEYRLSTPVSLKRGGASMIPLAVQAVDGVRRELVWHGHDGSPEIVLAFTNTAGIVLEEGPAVIYEQDAYAGEAMVPFTARDAKVRLPFAKDLAVRCRHTSAVSDVTARVRLARAALVHEQRREQLHTLRVENDHAEPVEVIFEIARVQGRGVEPRNNVTAIADDGTNHRITVTAAGHQAVEAAVLESWPLSSEIAYEHLAPGQLEEWLADRSLDATTITALGGVLDRWAAAERLESEAEQVQAARSGDYEAQSRISEQLNVLGSDGPEGELRRRLIVDLEALRDRSTAHGEQVRQLRDDAEAQRRAAWDELQRLIGG</sequence>
<dbReference type="AlphaFoldDB" id="A0A0D1LDL2"/>
<gene>
    <name evidence="1" type="ORF">TL10_13875</name>
</gene>
<accession>A0A0D1LDL2</accession>
<dbReference type="Proteomes" id="UP000032221">
    <property type="component" value="Unassembled WGS sequence"/>
</dbReference>
<proteinExistence type="predicted"/>